<dbReference type="AlphaFoldDB" id="A0A9X3N295"/>
<sequence length="352" mass="37545">MRPVDGLDSAVRPWQACRPRATVDAKATERPRKTGRPRFDGVVARLVGWLALLPARGIVLVEGAIEGSPGEADGQLDVTSRFWRTTRSGVPMSDDSSSDDSQGEEPAFLCSWHPEAIAAASVMVSGELNRTTAPRLDAVLREALDHARLVLLNLHDADGPDAAAWRVIIRASVRARKAGSRLLVAGATPHAAALSEAARVVEFIATDHALAGADASPHDDDVDPRIRPLDNPVNARVLAARVMVVTAPDLWLLGTNGAVLRAWRPPSEGPMVPGAASIEVYLDDEGAVNGWRNPDTGLAINQRRVDRGEYPLTASNVPCQGNCGVVWLAPAAERLIEHDERCLTCAGPLVLA</sequence>
<dbReference type="InterPro" id="IPR002645">
    <property type="entry name" value="STAS_dom"/>
</dbReference>
<feature type="domain" description="STAS" evidence="2">
    <location>
        <begin position="122"/>
        <end position="202"/>
    </location>
</feature>
<evidence type="ECO:0000259" key="2">
    <source>
        <dbReference type="PROSITE" id="PS50801"/>
    </source>
</evidence>
<reference evidence="3" key="1">
    <citation type="submission" date="2022-10" db="EMBL/GenBank/DDBJ databases">
        <title>The WGS of Solirubrobacter ginsenosidimutans DSM 21036.</title>
        <authorList>
            <person name="Jiang Z."/>
        </authorList>
    </citation>
    <scope>NUCLEOTIDE SEQUENCE</scope>
    <source>
        <strain evidence="3">DSM 21036</strain>
    </source>
</reference>
<proteinExistence type="predicted"/>
<evidence type="ECO:0000313" key="3">
    <source>
        <dbReference type="EMBL" id="MDA0167331.1"/>
    </source>
</evidence>
<dbReference type="CDD" id="cd07043">
    <property type="entry name" value="STAS_anti-anti-sigma_factors"/>
    <property type="match status" value="1"/>
</dbReference>
<dbReference type="SUPFAM" id="SSF52091">
    <property type="entry name" value="SpoIIaa-like"/>
    <property type="match status" value="1"/>
</dbReference>
<dbReference type="Proteomes" id="UP001149140">
    <property type="component" value="Unassembled WGS sequence"/>
</dbReference>
<organism evidence="3 4">
    <name type="scientific">Solirubrobacter ginsenosidimutans</name>
    <dbReference type="NCBI Taxonomy" id="490573"/>
    <lineage>
        <taxon>Bacteria</taxon>
        <taxon>Bacillati</taxon>
        <taxon>Actinomycetota</taxon>
        <taxon>Thermoleophilia</taxon>
        <taxon>Solirubrobacterales</taxon>
        <taxon>Solirubrobacteraceae</taxon>
        <taxon>Solirubrobacter</taxon>
    </lineage>
</organism>
<evidence type="ECO:0000313" key="4">
    <source>
        <dbReference type="Proteomes" id="UP001149140"/>
    </source>
</evidence>
<dbReference type="EMBL" id="JAPDOD010000101">
    <property type="protein sequence ID" value="MDA0167331.1"/>
    <property type="molecule type" value="Genomic_DNA"/>
</dbReference>
<dbReference type="PROSITE" id="PS50801">
    <property type="entry name" value="STAS"/>
    <property type="match status" value="1"/>
</dbReference>
<keyword evidence="4" id="KW-1185">Reference proteome</keyword>
<dbReference type="InterPro" id="IPR036513">
    <property type="entry name" value="STAS_dom_sf"/>
</dbReference>
<comment type="caution">
    <text evidence="3">The sequence shown here is derived from an EMBL/GenBank/DDBJ whole genome shotgun (WGS) entry which is preliminary data.</text>
</comment>
<protein>
    <submittedName>
        <fullName evidence="3">STAS domain-containing protein</fullName>
    </submittedName>
</protein>
<dbReference type="Gene3D" id="3.30.750.24">
    <property type="entry name" value="STAS domain"/>
    <property type="match status" value="1"/>
</dbReference>
<accession>A0A9X3N295</accession>
<dbReference type="Pfam" id="PF01740">
    <property type="entry name" value="STAS"/>
    <property type="match status" value="1"/>
</dbReference>
<dbReference type="RefSeq" id="WP_270046598.1">
    <property type="nucleotide sequence ID" value="NZ_JAPDOD010000101.1"/>
</dbReference>
<feature type="region of interest" description="Disordered" evidence="1">
    <location>
        <begin position="87"/>
        <end position="106"/>
    </location>
</feature>
<gene>
    <name evidence="3" type="ORF">OM076_44130</name>
</gene>
<evidence type="ECO:0000256" key="1">
    <source>
        <dbReference type="SAM" id="MobiDB-lite"/>
    </source>
</evidence>
<name>A0A9X3N295_9ACTN</name>